<keyword evidence="6 10" id="KW-0833">Ubl conjugation pathway</keyword>
<evidence type="ECO:0000256" key="2">
    <source>
        <dbReference type="ARBA" id="ARBA00004906"/>
    </source>
</evidence>
<dbReference type="InterPro" id="IPR003126">
    <property type="entry name" value="Znf_UBR"/>
</dbReference>
<gene>
    <name evidence="13" type="ORF">PT974_11451</name>
</gene>
<dbReference type="Gene3D" id="1.10.10.2670">
    <property type="entry name" value="E3 ubiquitin-protein ligase"/>
    <property type="match status" value="1"/>
</dbReference>
<feature type="zinc finger region" description="UBR-type" evidence="9">
    <location>
        <begin position="87"/>
        <end position="159"/>
    </location>
</feature>
<dbReference type="InterPro" id="IPR044046">
    <property type="entry name" value="E3_ligase_UBR-like_C"/>
</dbReference>
<dbReference type="SMART" id="SM00396">
    <property type="entry name" value="ZnF_UBR1"/>
    <property type="match status" value="1"/>
</dbReference>
<keyword evidence="5 10" id="KW-0863">Zinc-finger</keyword>
<dbReference type="InterPro" id="IPR003769">
    <property type="entry name" value="ClpS_core"/>
</dbReference>
<feature type="region of interest" description="Disordered" evidence="11">
    <location>
        <begin position="1510"/>
        <end position="1530"/>
    </location>
</feature>
<comment type="caution">
    <text evidence="13">The sequence shown here is derived from an EMBL/GenBank/DDBJ whole genome shotgun (WGS) entry which is preliminary data.</text>
</comment>
<feature type="compositionally biased region" description="Basic and acidic residues" evidence="11">
    <location>
        <begin position="446"/>
        <end position="462"/>
    </location>
</feature>
<dbReference type="Pfam" id="PF18995">
    <property type="entry name" value="PRT6_C"/>
    <property type="match status" value="1"/>
</dbReference>
<evidence type="ECO:0000256" key="8">
    <source>
        <dbReference type="ARBA" id="ARBA00046341"/>
    </source>
</evidence>
<evidence type="ECO:0000313" key="14">
    <source>
        <dbReference type="Proteomes" id="UP001338125"/>
    </source>
</evidence>
<proteinExistence type="inferred from homology"/>
<dbReference type="InterPro" id="IPR014719">
    <property type="entry name" value="Ribosomal_bL12_C/ClpS-like"/>
</dbReference>
<feature type="compositionally biased region" description="Acidic residues" evidence="11">
    <location>
        <begin position="433"/>
        <end position="442"/>
    </location>
</feature>
<keyword evidence="4 10" id="KW-0479">Metal-binding</keyword>
<feature type="domain" description="UBR-type" evidence="12">
    <location>
        <begin position="87"/>
        <end position="159"/>
    </location>
</feature>
<dbReference type="InterPro" id="IPR055194">
    <property type="entry name" value="UBR1-like_WH"/>
</dbReference>
<comment type="function">
    <text evidence="10">Ubiquitin ligase protein which is a component of the N-end rule pathway. Recognizes and binds to proteins bearing specific N-terminal residues that are destabilizing according to the N-end rule, leading to their ubiquitination and subsequent degradation.</text>
</comment>
<feature type="compositionally biased region" description="Polar residues" evidence="11">
    <location>
        <begin position="1513"/>
        <end position="1530"/>
    </location>
</feature>
<dbReference type="SUPFAM" id="SSF46785">
    <property type="entry name" value="Winged helix' DNA-binding domain"/>
    <property type="match status" value="1"/>
</dbReference>
<keyword evidence="14" id="KW-1185">Reference proteome</keyword>
<evidence type="ECO:0000256" key="10">
    <source>
        <dbReference type="RuleBase" id="RU366018"/>
    </source>
</evidence>
<dbReference type="InterPro" id="IPR039164">
    <property type="entry name" value="UBR1-like"/>
</dbReference>
<dbReference type="InterPro" id="IPR042065">
    <property type="entry name" value="E3_ELL-like"/>
</dbReference>
<comment type="catalytic activity">
    <reaction evidence="1 10">
        <text>S-ubiquitinyl-[E2 ubiquitin-conjugating enzyme]-L-cysteine + [acceptor protein]-L-lysine = [E2 ubiquitin-conjugating enzyme]-L-cysteine + N(6)-ubiquitinyl-[acceptor protein]-L-lysine.</text>
        <dbReference type="EC" id="2.3.2.27"/>
    </reaction>
</comment>
<evidence type="ECO:0000256" key="6">
    <source>
        <dbReference type="ARBA" id="ARBA00022786"/>
    </source>
</evidence>
<dbReference type="Pfam" id="PF02207">
    <property type="entry name" value="zf-UBR"/>
    <property type="match status" value="1"/>
</dbReference>
<dbReference type="CDD" id="cd19673">
    <property type="entry name" value="UBR-box_UBR3"/>
    <property type="match status" value="1"/>
</dbReference>
<dbReference type="InterPro" id="IPR036390">
    <property type="entry name" value="WH_DNA-bd_sf"/>
</dbReference>
<evidence type="ECO:0000256" key="1">
    <source>
        <dbReference type="ARBA" id="ARBA00000900"/>
    </source>
</evidence>
<evidence type="ECO:0000256" key="5">
    <source>
        <dbReference type="ARBA" id="ARBA00022771"/>
    </source>
</evidence>
<comment type="pathway">
    <text evidence="2 10">Protein modification; protein ubiquitination.</text>
</comment>
<dbReference type="PANTHER" id="PTHR21497">
    <property type="entry name" value="UBIQUITIN LIGASE E3 ALPHA-RELATED"/>
    <property type="match status" value="1"/>
</dbReference>
<evidence type="ECO:0000256" key="11">
    <source>
        <dbReference type="SAM" id="MobiDB-lite"/>
    </source>
</evidence>
<dbReference type="Pfam" id="PF02617">
    <property type="entry name" value="ClpS"/>
    <property type="match status" value="1"/>
</dbReference>
<dbReference type="PANTHER" id="PTHR21497:SF24">
    <property type="entry name" value="E3 UBIQUITIN-PROTEIN LIGASE UBR1"/>
    <property type="match status" value="1"/>
</dbReference>
<evidence type="ECO:0000256" key="3">
    <source>
        <dbReference type="ARBA" id="ARBA00022679"/>
    </source>
</evidence>
<keyword evidence="3 10" id="KW-0808">Transferase</keyword>
<reference evidence="13 14" key="1">
    <citation type="submission" date="2024-01" db="EMBL/GenBank/DDBJ databases">
        <title>Complete genome of Cladobotryum mycophilum ATHUM6906.</title>
        <authorList>
            <person name="Christinaki A.C."/>
            <person name="Myridakis A.I."/>
            <person name="Kouvelis V.N."/>
        </authorList>
    </citation>
    <scope>NUCLEOTIDE SEQUENCE [LARGE SCALE GENOMIC DNA]</scope>
    <source>
        <strain evidence="13 14">ATHUM6906</strain>
    </source>
</reference>
<organism evidence="13 14">
    <name type="scientific">Cladobotryum mycophilum</name>
    <dbReference type="NCBI Taxonomy" id="491253"/>
    <lineage>
        <taxon>Eukaryota</taxon>
        <taxon>Fungi</taxon>
        <taxon>Dikarya</taxon>
        <taxon>Ascomycota</taxon>
        <taxon>Pezizomycotina</taxon>
        <taxon>Sordariomycetes</taxon>
        <taxon>Hypocreomycetidae</taxon>
        <taxon>Hypocreales</taxon>
        <taxon>Hypocreaceae</taxon>
        <taxon>Cladobotryum</taxon>
    </lineage>
</organism>
<feature type="region of interest" description="Disordered" evidence="11">
    <location>
        <begin position="402"/>
        <end position="466"/>
    </location>
</feature>
<evidence type="ECO:0000256" key="4">
    <source>
        <dbReference type="ARBA" id="ARBA00022723"/>
    </source>
</evidence>
<sequence>MRMEHPLSTQEQQLCQLLADLPARFNYRYSEEAARELLTNLFWSLAGGNHEYMRLLFPEGRPSDSLKLADAQGAVEGAEYTEAARGKRCGHIFKPGEASYMCRTCGTDETCCLCSRCFDATDHTGHMVRISISVGNSGCCDCGDDEAWKTPLHCTIHSDNQANPPKGKGKEAASLPEDLVTSLQMTVGRVFDYICDVISCSPEQLRQTKTKQSILKDEETSRLSSVYYGSDADPCTNFALILWNDEKHTVDEVRDQVARACRKTAAQASKNAWETDNIGRSLLIFLPDIDRLLHMAKIMEAIRVTVTIRSARDTFREQMCGTLVEWLSDISGCSVGHDNHIVRRTVCEEVMKPWRQGSSAVHISGLIDDEEEDDQALEARARLRNVNARFILALQAAAGAGGGLDLDIDENDEDDADMDDDDDDGNESGSVTGEEDGDDDVLMVDARGDGPPELANPDRDGTPSDLDVVEPLIAQNIYAKANIDIPKTPGKTEKMTPRPGRYWIETPAVYTQRENVPPAEDVFQRVRLDWLLLFDLRMWKKVRNDLRALYISTVVQVPEFKRVLALRFASLYTVLAQLYLVGDREPDHSIINLSLQMLTTPSITAEVVERGNFLSSLLAILYTFLTTRQVGHPWDVSPDAVLAFESGSVTNRRMYHFYQDLKYLFGSQHVQERVRSEPRYLMQFLDLVKLHQCIGPNVRAVVEHVEYEADSWITASLVTRQINLQARNLAEAFRDCPPDEINYLQRAIRTTAKAVIINSIGAERNRFKQGEIKEEIRFKTLSDFEFNTDGTTYNVVKFVVEKDSISFHHALHYTLSWLLECGRSLPASDIRTLLSFTTQELRTQSNLMGRPQIPKKDYGPEDFLMAAFDYPSDLRHQASTYRGVGQRDVSHHRDIFLLQTALVVCDPARMLASIIDRFGMNGWAKGLFELKSEAQDDSQHLDVVEDMIHLLIVLLSDRTSLIAPEDEKNARLLAMRRDITHVLCFKPLSFNEICQKLPEKYQEQEDFHRVLDEMATFKPPEGVSDVGTFELRHEFIEDIDPYIAHYNKNQREESEMAYRKKMAKKTGKTVEEIVYEPKHRPIPSGLFQNLAEVTGTGVFAQIIYYSLLYPLVAHKFTPSVPSTRLETFLQVVLHLILIAILEDKTEENPAADEKSFVNIALTRNGRSNFMPEASGSRTIVSLLNMMSTKEEFKAAHPKIELVLKRLKQKKPRAFEGAREEKKAALSRQAKVMAQFQQQQKSFLENQGTIDWGSDLDEEEETEQVEDRKHNWKYPSGTCILCQEEADDRRLYGTFALLSESRILRQTDFQDPDYVREAYQTPCNLDRSAEDIRPFGTAGENRKVVEKVNAQGETILAERQTVGKGFKANLSRPGPVASGCGHMMHYRCFEQYCEATGRRHSHQIARHHPENTLRNEFVCPLCKALGNVFIPIIWKGLEESYPGYLQPQSEFAEFLEKQMGSAYWLGGSKAREVDEPNIPNIYTPSIPGSLVESIIHSQPLAEASSWVREDTESRSSIMGTPGSSSLSVAGTPEANYTQPVVSTPSQTVVKELLAAYRRLKDTITVNKLASTNTLDLKIVNGDELHSSDTLVQAVGFTISAVEIQQRGVEAQPGMTLLEKIPEQILTHLRIFSETVSSFISVGVRHSNTGSRIEAEFLSDVERQHCQLFMSRYFGTGSPDARRPVDAYLPLLSSDPFAFLVECAYGLVPSQKAEIMHVLRLCYLAELVKIVFHMGRNMPAALWLGTLASRQTQDPAMNNFADFALAVAKRSLEFQAITSADNPLEFEDNRGFQQPGVDTLEGWYTFVKKYALTFLRKSVVFLHVKYGVDFNSHVSPEPDADELDRLTETLRVPTFDEMCAAMTDNSPSCGWPSTTQALVSGWIKHQVLWNQRHPTLPPSAIVSHPAIFELIGLPKTYDTLIEEATRRKCPTTGNDLADPVLCLFCGDLVCSQSACCLKKESAESSSSGQVGGAQQHMRKCQKNIGVFLNIRKCATVYLFHRSGSYTPAPYIDKYGETDPQLRHGRQLFLNQKRYDSMIRTTVLGHGVPSLISRKLEAEINNGGWDTL</sequence>
<accession>A0ABR0S590</accession>
<dbReference type="Proteomes" id="UP001338125">
    <property type="component" value="Unassembled WGS sequence"/>
</dbReference>
<dbReference type="CDD" id="cd16482">
    <property type="entry name" value="RING-H2_UBR1-like"/>
    <property type="match status" value="1"/>
</dbReference>
<evidence type="ECO:0000256" key="7">
    <source>
        <dbReference type="ARBA" id="ARBA00022833"/>
    </source>
</evidence>
<dbReference type="Gene3D" id="2.10.110.30">
    <property type="match status" value="1"/>
</dbReference>
<dbReference type="SUPFAM" id="SSF54736">
    <property type="entry name" value="ClpS-like"/>
    <property type="match status" value="1"/>
</dbReference>
<dbReference type="Pfam" id="PF22960">
    <property type="entry name" value="WHD_UBR1"/>
    <property type="match status" value="1"/>
</dbReference>
<comment type="similarity">
    <text evidence="8 10">Belongs to the E3 ubiquitin-protein ligase UBR1-like family.</text>
</comment>
<evidence type="ECO:0000313" key="13">
    <source>
        <dbReference type="EMBL" id="KAK5987326.1"/>
    </source>
</evidence>
<name>A0ABR0S590_9HYPO</name>
<keyword evidence="7 10" id="KW-0862">Zinc</keyword>
<protein>
    <recommendedName>
        <fullName evidence="10">E3 ubiquitin-protein ligase</fullName>
        <ecNumber evidence="10">2.3.2.27</ecNumber>
    </recommendedName>
</protein>
<dbReference type="EC" id="2.3.2.27" evidence="10"/>
<dbReference type="PROSITE" id="PS51157">
    <property type="entry name" value="ZF_UBR"/>
    <property type="match status" value="1"/>
</dbReference>
<evidence type="ECO:0000259" key="12">
    <source>
        <dbReference type="PROSITE" id="PS51157"/>
    </source>
</evidence>
<dbReference type="EMBL" id="JAVFKD010000016">
    <property type="protein sequence ID" value="KAK5987326.1"/>
    <property type="molecule type" value="Genomic_DNA"/>
</dbReference>
<feature type="compositionally biased region" description="Acidic residues" evidence="11">
    <location>
        <begin position="406"/>
        <end position="426"/>
    </location>
</feature>
<evidence type="ECO:0000256" key="9">
    <source>
        <dbReference type="PROSITE-ProRule" id="PRU00508"/>
    </source>
</evidence>